<gene>
    <name evidence="1" type="ORF">OLW01_06190</name>
</gene>
<reference evidence="1" key="1">
    <citation type="submission" date="2022-10" db="EMBL/GenBank/DDBJ databases">
        <title>Catenovulum adriacola sp. nov. isolated in the Harbour of Susak.</title>
        <authorList>
            <person name="Schoch T."/>
            <person name="Reich S.J."/>
            <person name="Stoeferle S."/>
            <person name="Flaiz M."/>
            <person name="Kazda M."/>
            <person name="Riedel C.U."/>
            <person name="Duerre P."/>
        </authorList>
    </citation>
    <scope>NUCLEOTIDE SEQUENCE</scope>
    <source>
        <strain evidence="1">TS8</strain>
    </source>
</reference>
<organism evidence="1 2">
    <name type="scientific">Catenovulum adriaticum</name>
    <dbReference type="NCBI Taxonomy" id="2984846"/>
    <lineage>
        <taxon>Bacteria</taxon>
        <taxon>Pseudomonadati</taxon>
        <taxon>Pseudomonadota</taxon>
        <taxon>Gammaproteobacteria</taxon>
        <taxon>Alteromonadales</taxon>
        <taxon>Alteromonadaceae</taxon>
        <taxon>Catenovulum</taxon>
    </lineage>
</organism>
<sequence length="88" mass="9937">MSDLVLYGTDGCHLCNDAQLVLQNLGLLTQVDLIDIALAENSEWLIAQFGEKIPVLLDVPSQQMLCWPFDEASLLNWLNTHYEFISDN</sequence>
<protein>
    <submittedName>
        <fullName evidence="1">Glutaredoxin family protein</fullName>
    </submittedName>
</protein>
<dbReference type="EMBL" id="CP109965">
    <property type="protein sequence ID" value="WAJ71383.1"/>
    <property type="molecule type" value="Genomic_DNA"/>
</dbReference>
<evidence type="ECO:0000313" key="1">
    <source>
        <dbReference type="EMBL" id="WAJ71383.1"/>
    </source>
</evidence>
<dbReference type="InterPro" id="IPR036249">
    <property type="entry name" value="Thioredoxin-like_sf"/>
</dbReference>
<dbReference type="SUPFAM" id="SSF52833">
    <property type="entry name" value="Thioredoxin-like"/>
    <property type="match status" value="1"/>
</dbReference>
<dbReference type="Pfam" id="PF05768">
    <property type="entry name" value="Glrx-like"/>
    <property type="match status" value="1"/>
</dbReference>
<evidence type="ECO:0000313" key="2">
    <source>
        <dbReference type="Proteomes" id="UP001163726"/>
    </source>
</evidence>
<keyword evidence="2" id="KW-1185">Reference proteome</keyword>
<dbReference type="InterPro" id="IPR008554">
    <property type="entry name" value="Glutaredoxin-like"/>
</dbReference>
<dbReference type="Gene3D" id="3.40.30.10">
    <property type="entry name" value="Glutaredoxin"/>
    <property type="match status" value="1"/>
</dbReference>
<name>A0ABY7AP94_9ALTE</name>
<proteinExistence type="predicted"/>
<dbReference type="RefSeq" id="WP_268075860.1">
    <property type="nucleotide sequence ID" value="NZ_CP109965.1"/>
</dbReference>
<accession>A0ABY7AP94</accession>
<dbReference type="Proteomes" id="UP001163726">
    <property type="component" value="Chromosome"/>
</dbReference>